<proteinExistence type="predicted"/>
<evidence type="ECO:0000313" key="3">
    <source>
        <dbReference type="Proteomes" id="UP001589896"/>
    </source>
</evidence>
<feature type="transmembrane region" description="Helical" evidence="1">
    <location>
        <begin position="134"/>
        <end position="154"/>
    </location>
</feature>
<reference evidence="2 3" key="1">
    <citation type="submission" date="2024-09" db="EMBL/GenBank/DDBJ databases">
        <authorList>
            <person name="Sun Q."/>
            <person name="Mori K."/>
        </authorList>
    </citation>
    <scope>NUCLEOTIDE SEQUENCE [LARGE SCALE GENOMIC DNA]</scope>
    <source>
        <strain evidence="2 3">KCTC 23076</strain>
    </source>
</reference>
<evidence type="ECO:0000313" key="2">
    <source>
        <dbReference type="EMBL" id="MFC0676528.1"/>
    </source>
</evidence>
<dbReference type="EMBL" id="JBHLTG010000001">
    <property type="protein sequence ID" value="MFC0676528.1"/>
    <property type="molecule type" value="Genomic_DNA"/>
</dbReference>
<keyword evidence="1" id="KW-0812">Transmembrane</keyword>
<keyword evidence="3" id="KW-1185">Reference proteome</keyword>
<keyword evidence="1" id="KW-1133">Transmembrane helix</keyword>
<feature type="transmembrane region" description="Helical" evidence="1">
    <location>
        <begin position="174"/>
        <end position="197"/>
    </location>
</feature>
<feature type="transmembrane region" description="Helical" evidence="1">
    <location>
        <begin position="75"/>
        <end position="94"/>
    </location>
</feature>
<keyword evidence="1" id="KW-0472">Membrane</keyword>
<name>A0ABV6RKT5_9GAMM</name>
<dbReference type="RefSeq" id="WP_386664219.1">
    <property type="nucleotide sequence ID" value="NZ_JBHLTG010000001.1"/>
</dbReference>
<sequence length="230" mass="24993">MSGTAAAQVLLAVAYPFLAHWASERGGGLPAALTLADLALLVLIGPLARGSVWAWVLTAGLGAMLALNVESRWLPVLLLAPPVVFTGLVAWCFARSLAPPRTPLITKIAAAIEYDDPAQMPPAQQRYTRALTAAWAWLLAGLALANLLLALIAVPDGVLARLGHVPPIAISQTTWSWFANLLNYGVVGGFFVGEYLLRHRLFPQRNYRNFGEFLRRMAGLGPQFWQRLFD</sequence>
<evidence type="ECO:0000256" key="1">
    <source>
        <dbReference type="SAM" id="Phobius"/>
    </source>
</evidence>
<accession>A0ABV6RKT5</accession>
<gene>
    <name evidence="2" type="ORF">ACFFGH_01515</name>
</gene>
<comment type="caution">
    <text evidence="2">The sequence shown here is derived from an EMBL/GenBank/DDBJ whole genome shotgun (WGS) entry which is preliminary data.</text>
</comment>
<dbReference type="Proteomes" id="UP001589896">
    <property type="component" value="Unassembled WGS sequence"/>
</dbReference>
<organism evidence="2 3">
    <name type="scientific">Lysobacter korlensis</name>
    <dbReference type="NCBI Taxonomy" id="553636"/>
    <lineage>
        <taxon>Bacteria</taxon>
        <taxon>Pseudomonadati</taxon>
        <taxon>Pseudomonadota</taxon>
        <taxon>Gammaproteobacteria</taxon>
        <taxon>Lysobacterales</taxon>
        <taxon>Lysobacteraceae</taxon>
        <taxon>Lysobacter</taxon>
    </lineage>
</organism>
<protein>
    <submittedName>
        <fullName evidence="2">Ketosynthase</fullName>
    </submittedName>
</protein>